<feature type="transmembrane region" description="Helical" evidence="12">
    <location>
        <begin position="401"/>
        <end position="419"/>
    </location>
</feature>
<keyword evidence="6" id="KW-0560">Oxidoreductase</keyword>
<comment type="subcellular location">
    <subcellularLocation>
        <location evidence="2">Membrane</location>
        <topology evidence="2">Multi-pass membrane protein</topology>
    </subcellularLocation>
</comment>
<protein>
    <submittedName>
        <fullName evidence="14 15">Cytochrome c oxidase assembly protein COX15 homolog</fullName>
    </submittedName>
</protein>
<comment type="cofactor">
    <cofactor evidence="1">
        <name>heme b</name>
        <dbReference type="ChEBI" id="CHEBI:60344"/>
    </cofactor>
</comment>
<evidence type="ECO:0000313" key="14">
    <source>
        <dbReference type="RefSeq" id="XP_013774672.1"/>
    </source>
</evidence>
<evidence type="ECO:0000256" key="10">
    <source>
        <dbReference type="ARBA" id="ARBA00044501"/>
    </source>
</evidence>
<organism evidence="13 14">
    <name type="scientific">Limulus polyphemus</name>
    <name type="common">Atlantic horseshoe crab</name>
    <dbReference type="NCBI Taxonomy" id="6850"/>
    <lineage>
        <taxon>Eukaryota</taxon>
        <taxon>Metazoa</taxon>
        <taxon>Ecdysozoa</taxon>
        <taxon>Arthropoda</taxon>
        <taxon>Chelicerata</taxon>
        <taxon>Merostomata</taxon>
        <taxon>Xiphosura</taxon>
        <taxon>Limulidae</taxon>
        <taxon>Limulus</taxon>
    </lineage>
</organism>
<feature type="transmembrane region" description="Helical" evidence="12">
    <location>
        <begin position="340"/>
        <end position="360"/>
    </location>
</feature>
<feature type="transmembrane region" description="Helical" evidence="12">
    <location>
        <begin position="170"/>
        <end position="188"/>
    </location>
</feature>
<evidence type="ECO:0000256" key="7">
    <source>
        <dbReference type="ARBA" id="ARBA00023004"/>
    </source>
</evidence>
<evidence type="ECO:0000313" key="16">
    <source>
        <dbReference type="RefSeq" id="XP_013774674.1"/>
    </source>
</evidence>
<dbReference type="RefSeq" id="XP_013774673.1">
    <property type="nucleotide sequence ID" value="XM_013919219.2"/>
</dbReference>
<evidence type="ECO:0000256" key="11">
    <source>
        <dbReference type="ARBA" id="ARBA00048044"/>
    </source>
</evidence>
<comment type="pathway">
    <text evidence="10">Porphyrin-containing compound metabolism; heme A biosynthesis; heme A from heme O: step 1/1.</text>
</comment>
<evidence type="ECO:0000256" key="12">
    <source>
        <dbReference type="SAM" id="Phobius"/>
    </source>
</evidence>
<evidence type="ECO:0000313" key="17">
    <source>
        <dbReference type="RefSeq" id="XP_022241813.1"/>
    </source>
</evidence>
<evidence type="ECO:0000256" key="1">
    <source>
        <dbReference type="ARBA" id="ARBA00001970"/>
    </source>
</evidence>
<feature type="transmembrane region" description="Helical" evidence="12">
    <location>
        <begin position="200"/>
        <end position="218"/>
    </location>
</feature>
<dbReference type="RefSeq" id="XP_022241813.1">
    <property type="nucleotide sequence ID" value="XM_022386105.1"/>
</dbReference>
<dbReference type="Proteomes" id="UP000694941">
    <property type="component" value="Unplaced"/>
</dbReference>
<evidence type="ECO:0000313" key="13">
    <source>
        <dbReference type="Proteomes" id="UP000694941"/>
    </source>
</evidence>
<evidence type="ECO:0000256" key="3">
    <source>
        <dbReference type="ARBA" id="ARBA00022692"/>
    </source>
</evidence>
<sequence>MSLCFLRKGCLLSGRFSFKNIIHNSFLSNSRNAFGISGQNTWKAWYHFPTSSPKVLHKLKVLTRGSVTVVSPQPFTEISSKAQKVVGSWLMVCSGMVFGTVVLGGVTRLTKSGLSMIDWHPFKEFPPKTDKQWEEEFHKYQQYPEYKLMNHEMTLQEFKKIWYMEYVHRMSGRSIGAIFFLPAAYFWYKGYFSKAMKPRVVAFAGLLAFQGLLGWYMVKSGLEEKEGPDAVPRVSHYRLAAHLGTAFVFYSLLLWSGLSHLLPPQTTHVTAQVRKFRMMAHATKGVIFLAALSGALVAGLEAGLVYNSFPKFADRWIPSDILAYSPKLRNVTENPTTVQFNHRILGETVACLVLGLWIYSRKVPLPPRARMAMNYVLVVGALQVSLGIATLLFYVPKVLAASHQAGALTLLSTAIWLTHEMKLLRRLPK</sequence>
<keyword evidence="5 12" id="KW-1133">Transmembrane helix</keyword>
<dbReference type="RefSeq" id="XP_013774672.1">
    <property type="nucleotide sequence ID" value="XM_013919218.2"/>
</dbReference>
<evidence type="ECO:0000256" key="6">
    <source>
        <dbReference type="ARBA" id="ARBA00023002"/>
    </source>
</evidence>
<feature type="transmembrane region" description="Helical" evidence="12">
    <location>
        <begin position="285"/>
        <end position="306"/>
    </location>
</feature>
<keyword evidence="4" id="KW-0479">Metal-binding</keyword>
<keyword evidence="8" id="KW-0350">Heme biosynthesis</keyword>
<evidence type="ECO:0000256" key="5">
    <source>
        <dbReference type="ARBA" id="ARBA00022989"/>
    </source>
</evidence>
<dbReference type="GeneID" id="106459590"/>
<feature type="transmembrane region" description="Helical" evidence="12">
    <location>
        <begin position="372"/>
        <end position="395"/>
    </location>
</feature>
<evidence type="ECO:0000256" key="2">
    <source>
        <dbReference type="ARBA" id="ARBA00004141"/>
    </source>
</evidence>
<evidence type="ECO:0000256" key="4">
    <source>
        <dbReference type="ARBA" id="ARBA00022723"/>
    </source>
</evidence>
<keyword evidence="9 12" id="KW-0472">Membrane</keyword>
<comment type="catalytic activity">
    <reaction evidence="11">
        <text>Fe(II)-heme o + 2 A + H2O = Fe(II)-heme a + 2 AH2</text>
        <dbReference type="Rhea" id="RHEA:63388"/>
        <dbReference type="ChEBI" id="CHEBI:13193"/>
        <dbReference type="ChEBI" id="CHEBI:15377"/>
        <dbReference type="ChEBI" id="CHEBI:17499"/>
        <dbReference type="ChEBI" id="CHEBI:60530"/>
        <dbReference type="ChEBI" id="CHEBI:61715"/>
        <dbReference type="EC" id="1.17.99.9"/>
    </reaction>
    <physiologicalReaction direction="left-to-right" evidence="11">
        <dbReference type="Rhea" id="RHEA:63389"/>
    </physiologicalReaction>
</comment>
<evidence type="ECO:0000313" key="15">
    <source>
        <dbReference type="RefSeq" id="XP_013774673.1"/>
    </source>
</evidence>
<dbReference type="RefSeq" id="XP_013774674.1">
    <property type="nucleotide sequence ID" value="XM_013919220.2"/>
</dbReference>
<dbReference type="PANTHER" id="PTHR23289:SF2">
    <property type="entry name" value="CYTOCHROME C OXIDASE ASSEMBLY PROTEIN COX15 HOMOLOG"/>
    <property type="match status" value="1"/>
</dbReference>
<gene>
    <name evidence="14 15 16 17" type="primary">LOC106459590</name>
</gene>
<dbReference type="InterPro" id="IPR023754">
    <property type="entry name" value="HemeA_Synthase_type2"/>
</dbReference>
<dbReference type="PANTHER" id="PTHR23289">
    <property type="entry name" value="CYTOCHROME C OXIDASE ASSEMBLY PROTEIN COX15"/>
    <property type="match status" value="1"/>
</dbReference>
<keyword evidence="7" id="KW-0408">Iron</keyword>
<keyword evidence="13" id="KW-1185">Reference proteome</keyword>
<dbReference type="InterPro" id="IPR003780">
    <property type="entry name" value="COX15/CtaA_fam"/>
</dbReference>
<proteinExistence type="predicted"/>
<keyword evidence="3 12" id="KW-0812">Transmembrane</keyword>
<evidence type="ECO:0000256" key="9">
    <source>
        <dbReference type="ARBA" id="ARBA00023136"/>
    </source>
</evidence>
<accession>A0ABM1B4I9</accession>
<evidence type="ECO:0000256" key="8">
    <source>
        <dbReference type="ARBA" id="ARBA00023133"/>
    </source>
</evidence>
<feature type="transmembrane region" description="Helical" evidence="12">
    <location>
        <begin position="85"/>
        <end position="106"/>
    </location>
</feature>
<dbReference type="Pfam" id="PF02628">
    <property type="entry name" value="COX15-CtaA"/>
    <property type="match status" value="1"/>
</dbReference>
<name>A0ABM1B4I9_LIMPO</name>
<reference evidence="14 15" key="1">
    <citation type="submission" date="2025-05" db="UniProtKB">
        <authorList>
            <consortium name="RefSeq"/>
        </authorList>
    </citation>
    <scope>IDENTIFICATION</scope>
    <source>
        <tissue evidence="14 15">Muscle</tissue>
    </source>
</reference>
<feature type="transmembrane region" description="Helical" evidence="12">
    <location>
        <begin position="238"/>
        <end position="258"/>
    </location>
</feature>